<dbReference type="SUPFAM" id="SSF56672">
    <property type="entry name" value="DNA/RNA polymerases"/>
    <property type="match status" value="1"/>
</dbReference>
<feature type="domain" description="Reverse transcriptase" evidence="1">
    <location>
        <begin position="90"/>
        <end position="159"/>
    </location>
</feature>
<dbReference type="Pfam" id="PF00078">
    <property type="entry name" value="RVT_1"/>
    <property type="match status" value="1"/>
</dbReference>
<gene>
    <name evidence="2" type="ORF">MGAL_10B087695</name>
</gene>
<dbReference type="Proteomes" id="UP000596742">
    <property type="component" value="Unassembled WGS sequence"/>
</dbReference>
<dbReference type="Gene3D" id="3.30.70.270">
    <property type="match status" value="2"/>
</dbReference>
<dbReference type="InterPro" id="IPR043128">
    <property type="entry name" value="Rev_trsase/Diguanyl_cyclase"/>
</dbReference>
<protein>
    <recommendedName>
        <fullName evidence="1">Reverse transcriptase domain-containing protein</fullName>
    </recommendedName>
</protein>
<dbReference type="PANTHER" id="PTHR33064">
    <property type="entry name" value="POL PROTEIN"/>
    <property type="match status" value="1"/>
</dbReference>
<comment type="caution">
    <text evidence="2">The sequence shown here is derived from an EMBL/GenBank/DDBJ whole genome shotgun (WGS) entry which is preliminary data.</text>
</comment>
<dbReference type="PANTHER" id="PTHR33064:SF37">
    <property type="entry name" value="RIBONUCLEASE H"/>
    <property type="match status" value="1"/>
</dbReference>
<evidence type="ECO:0000313" key="2">
    <source>
        <dbReference type="EMBL" id="VDH89808.1"/>
    </source>
</evidence>
<dbReference type="OrthoDB" id="6144019at2759"/>
<sequence>MCNITAKPVVIKPKTVLCEFGGVTVVRDDFDDQTETFNEEIRRVLKNLSIFSTGPTDQGYTTIVEHEIKLTDKTPFMEPCQRIPPSLYEERLMERCMGEINLRECLIYLDDSVMFCTTAEEHMKRLESVFSRLKKLGLKFKGSKCEFFRREIKCMGFIVSEEGIKTNQEKVKAERNWSDIKEGQRSKPILGFTSYYRKFVRDYAKIVRPQNDLLIGYQTNKKQK</sequence>
<organism evidence="2 3">
    <name type="scientific">Mytilus galloprovincialis</name>
    <name type="common">Mediterranean mussel</name>
    <dbReference type="NCBI Taxonomy" id="29158"/>
    <lineage>
        <taxon>Eukaryota</taxon>
        <taxon>Metazoa</taxon>
        <taxon>Spiralia</taxon>
        <taxon>Lophotrochozoa</taxon>
        <taxon>Mollusca</taxon>
        <taxon>Bivalvia</taxon>
        <taxon>Autobranchia</taxon>
        <taxon>Pteriomorphia</taxon>
        <taxon>Mytilida</taxon>
        <taxon>Mytiloidea</taxon>
        <taxon>Mytilidae</taxon>
        <taxon>Mytilinae</taxon>
        <taxon>Mytilus</taxon>
    </lineage>
</organism>
<proteinExistence type="predicted"/>
<keyword evidence="3" id="KW-1185">Reference proteome</keyword>
<dbReference type="InterPro" id="IPR000477">
    <property type="entry name" value="RT_dom"/>
</dbReference>
<reference evidence="2" key="1">
    <citation type="submission" date="2018-11" db="EMBL/GenBank/DDBJ databases">
        <authorList>
            <person name="Alioto T."/>
            <person name="Alioto T."/>
        </authorList>
    </citation>
    <scope>NUCLEOTIDE SEQUENCE</scope>
</reference>
<dbReference type="InterPro" id="IPR043502">
    <property type="entry name" value="DNA/RNA_pol_sf"/>
</dbReference>
<accession>A0A8B6BGP0</accession>
<dbReference type="AlphaFoldDB" id="A0A8B6BGP0"/>
<evidence type="ECO:0000259" key="1">
    <source>
        <dbReference type="Pfam" id="PF00078"/>
    </source>
</evidence>
<dbReference type="EMBL" id="UYJE01000061">
    <property type="protein sequence ID" value="VDH89808.1"/>
    <property type="molecule type" value="Genomic_DNA"/>
</dbReference>
<evidence type="ECO:0000313" key="3">
    <source>
        <dbReference type="Proteomes" id="UP000596742"/>
    </source>
</evidence>
<name>A0A8B6BGP0_MYTGA</name>
<dbReference type="InterPro" id="IPR051320">
    <property type="entry name" value="Viral_Replic_Matur_Polypro"/>
</dbReference>